<evidence type="ECO:0000313" key="2">
    <source>
        <dbReference type="WBParaSite" id="SRDH1_96570.1"/>
    </source>
</evidence>
<dbReference type="Proteomes" id="UP000050792">
    <property type="component" value="Unassembled WGS sequence"/>
</dbReference>
<proteinExistence type="predicted"/>
<keyword evidence="1" id="KW-1185">Reference proteome</keyword>
<reference evidence="2" key="2">
    <citation type="submission" date="2023-11" db="UniProtKB">
        <authorList>
            <consortium name="WormBaseParasite"/>
        </authorList>
    </citation>
    <scope>IDENTIFICATION</scope>
</reference>
<name>A0AA85GF80_9TREM</name>
<sequence length="87" mass="9767">MAIRQIKSGKAAGPDIIPAEALKENVTATAKILNILFSKFWDEEQVPIDCKKDFWSRYQRKAISSSATTTGVSLFSQYQEKSSTEYC</sequence>
<organism evidence="1 2">
    <name type="scientific">Schistosoma rodhaini</name>
    <dbReference type="NCBI Taxonomy" id="6188"/>
    <lineage>
        <taxon>Eukaryota</taxon>
        <taxon>Metazoa</taxon>
        <taxon>Spiralia</taxon>
        <taxon>Lophotrochozoa</taxon>
        <taxon>Platyhelminthes</taxon>
        <taxon>Trematoda</taxon>
        <taxon>Digenea</taxon>
        <taxon>Strigeidida</taxon>
        <taxon>Schistosomatoidea</taxon>
        <taxon>Schistosomatidae</taxon>
        <taxon>Schistosoma</taxon>
    </lineage>
</organism>
<evidence type="ECO:0000313" key="1">
    <source>
        <dbReference type="Proteomes" id="UP000050792"/>
    </source>
</evidence>
<protein>
    <recommendedName>
        <fullName evidence="3">Reverse transcriptase domain-containing protein</fullName>
    </recommendedName>
</protein>
<reference evidence="1" key="1">
    <citation type="submission" date="2022-06" db="EMBL/GenBank/DDBJ databases">
        <authorList>
            <person name="Berger JAMES D."/>
            <person name="Berger JAMES D."/>
        </authorList>
    </citation>
    <scope>NUCLEOTIDE SEQUENCE [LARGE SCALE GENOMIC DNA]</scope>
</reference>
<dbReference type="WBParaSite" id="SRDH1_96570.1">
    <property type="protein sequence ID" value="SRDH1_96570.1"/>
    <property type="gene ID" value="SRDH1_96570"/>
</dbReference>
<dbReference type="AlphaFoldDB" id="A0AA85GF80"/>
<evidence type="ECO:0008006" key="3">
    <source>
        <dbReference type="Google" id="ProtNLM"/>
    </source>
</evidence>
<accession>A0AA85GF80</accession>